<dbReference type="Proteomes" id="UP000316541">
    <property type="component" value="Unassembled WGS sequence"/>
</dbReference>
<name>A0A544YMT0_9ACTN</name>
<comment type="caution">
    <text evidence="1">The sequence shown here is derived from an EMBL/GenBank/DDBJ whole genome shotgun (WGS) entry which is preliminary data.</text>
</comment>
<dbReference type="AlphaFoldDB" id="A0A544YMT0"/>
<reference evidence="1 2" key="1">
    <citation type="submission" date="2019-07" db="EMBL/GenBank/DDBJ databases">
        <title>Microbispora hainanensis DSM 45428.</title>
        <authorList>
            <person name="Thawai C."/>
        </authorList>
    </citation>
    <scope>NUCLEOTIDE SEQUENCE [LARGE SCALE GENOMIC DNA]</scope>
    <source>
        <strain evidence="1 2">DSM 45428</strain>
    </source>
</reference>
<evidence type="ECO:0000313" key="2">
    <source>
        <dbReference type="Proteomes" id="UP000316541"/>
    </source>
</evidence>
<protein>
    <submittedName>
        <fullName evidence="1">Uncharacterized protein</fullName>
    </submittedName>
</protein>
<accession>A0A544YMT0</accession>
<evidence type="ECO:0000313" key="1">
    <source>
        <dbReference type="EMBL" id="TQS18060.1"/>
    </source>
</evidence>
<proteinExistence type="predicted"/>
<dbReference type="RefSeq" id="WP_142622532.1">
    <property type="nucleotide sequence ID" value="NZ_VIRM01000037.1"/>
</dbReference>
<organism evidence="1 2">
    <name type="scientific">Microbispora hainanensis</name>
    <dbReference type="NCBI Taxonomy" id="568844"/>
    <lineage>
        <taxon>Bacteria</taxon>
        <taxon>Bacillati</taxon>
        <taxon>Actinomycetota</taxon>
        <taxon>Actinomycetes</taxon>
        <taxon>Streptosporangiales</taxon>
        <taxon>Streptosporangiaceae</taxon>
        <taxon>Microbispora</taxon>
    </lineage>
</organism>
<gene>
    <name evidence="1" type="ORF">FLX08_26620</name>
</gene>
<dbReference type="EMBL" id="VIRM01000037">
    <property type="protein sequence ID" value="TQS18060.1"/>
    <property type="molecule type" value="Genomic_DNA"/>
</dbReference>
<sequence length="197" mass="22077">MSSEKKFRRLISALASLAAESNQLIHLPHGHKRSGRYEGFQLLDEGGVRPNGDSVPYVVPRKGEDQFGLPYGLFENGWIHVLEDAELLLLLSLAHHRDVLTLPEENWIKIESGERLHNYGLGRDAYQSHEILQRFGLLEVDVDPDRRSDGTLPVAPRYAPNGPLHRFRILETGFDEPALEIATTALRKLLSSAGHSS</sequence>